<dbReference type="PROSITE" id="PS51029">
    <property type="entry name" value="MADF"/>
    <property type="match status" value="1"/>
</dbReference>
<sequence>MDLAYVMISGTASLRVEVATKPRHVNCVHSGSVSSLRNMTDIRHASKEFLTRFIEIYKSHPALWKVKSKEYANRNLKNAGYDALVEFYRKVDSKADRDFVAKKIQSLRGSFRKELKKFVKSRKSGASSDDHYVPSLWYFDLLSFTWEHETPSESVDTTMDSPSSQTDDNLDADNPDTCLAQVNEAHDEEHETQASNTKDIGRKKDLSESNSYREWSLVSLPRLFKKPLHLPHLRVVVRARDPFQDIAQSRKTERGNEVPLSLFRQTGTGNRGGGGQVSSHRTTMSPRPLPITTLTPLSGRITPATRNAVMMNDVTKT</sequence>
<dbReference type="PANTHER" id="PTHR21505:SF8">
    <property type="entry name" value="DPT-YFP REPRESSOR BY OVEREXPRESSION, ISOFORM D-RELATED"/>
    <property type="match status" value="1"/>
</dbReference>
<evidence type="ECO:0000256" key="1">
    <source>
        <dbReference type="SAM" id="MobiDB-lite"/>
    </source>
</evidence>
<feature type="compositionally biased region" description="Polar residues" evidence="1">
    <location>
        <begin position="152"/>
        <end position="167"/>
    </location>
</feature>
<protein>
    <recommendedName>
        <fullName evidence="2">MADF domain-containing protein</fullName>
    </recommendedName>
</protein>
<proteinExistence type="predicted"/>
<evidence type="ECO:0000259" key="2">
    <source>
        <dbReference type="PROSITE" id="PS51029"/>
    </source>
</evidence>
<dbReference type="AlphaFoldDB" id="A0A7R9EHW1"/>
<evidence type="ECO:0000313" key="3">
    <source>
        <dbReference type="EMBL" id="CAD7433888.1"/>
    </source>
</evidence>
<dbReference type="SMART" id="SM00595">
    <property type="entry name" value="MADF"/>
    <property type="match status" value="1"/>
</dbReference>
<feature type="region of interest" description="Disordered" evidence="1">
    <location>
        <begin position="264"/>
        <end position="289"/>
    </location>
</feature>
<dbReference type="Pfam" id="PF10545">
    <property type="entry name" value="MADF_DNA_bdg"/>
    <property type="match status" value="1"/>
</dbReference>
<reference evidence="3" key="1">
    <citation type="submission" date="2020-11" db="EMBL/GenBank/DDBJ databases">
        <authorList>
            <person name="Tran Van P."/>
        </authorList>
    </citation>
    <scope>NUCLEOTIDE SEQUENCE</scope>
</reference>
<organism evidence="3">
    <name type="scientific">Timema monikensis</name>
    <dbReference type="NCBI Taxonomy" id="170555"/>
    <lineage>
        <taxon>Eukaryota</taxon>
        <taxon>Metazoa</taxon>
        <taxon>Ecdysozoa</taxon>
        <taxon>Arthropoda</taxon>
        <taxon>Hexapoda</taxon>
        <taxon>Insecta</taxon>
        <taxon>Pterygota</taxon>
        <taxon>Neoptera</taxon>
        <taxon>Polyneoptera</taxon>
        <taxon>Phasmatodea</taxon>
        <taxon>Timematodea</taxon>
        <taxon>Timematoidea</taxon>
        <taxon>Timematidae</taxon>
        <taxon>Timema</taxon>
    </lineage>
</organism>
<feature type="region of interest" description="Disordered" evidence="1">
    <location>
        <begin position="152"/>
        <end position="206"/>
    </location>
</feature>
<accession>A0A7R9EHW1</accession>
<gene>
    <name evidence="3" type="ORF">TMSB3V08_LOCUS10552</name>
</gene>
<feature type="domain" description="MADF" evidence="2">
    <location>
        <begin position="52"/>
        <end position="150"/>
    </location>
</feature>
<dbReference type="EMBL" id="OB796879">
    <property type="protein sequence ID" value="CAD7433888.1"/>
    <property type="molecule type" value="Genomic_DNA"/>
</dbReference>
<dbReference type="InterPro" id="IPR006578">
    <property type="entry name" value="MADF-dom"/>
</dbReference>
<dbReference type="PANTHER" id="PTHR21505">
    <property type="entry name" value="MADF DOMAIN-CONTAINING PROTEIN-RELATED"/>
    <property type="match status" value="1"/>
</dbReference>
<name>A0A7R9EHW1_9NEOP</name>